<dbReference type="EMBL" id="JAFJYC010000002">
    <property type="protein sequence ID" value="MBT9433169.1"/>
    <property type="molecule type" value="Genomic_DNA"/>
</dbReference>
<dbReference type="Proteomes" id="UP000811282">
    <property type="component" value="Unassembled WGS sequence"/>
</dbReference>
<evidence type="ECO:0000313" key="1">
    <source>
        <dbReference type="EMBL" id="MBT9433169.1"/>
    </source>
</evidence>
<organism evidence="1 2">
    <name type="scientific">Candidatus Sodalis endolongispinus</name>
    <dbReference type="NCBI Taxonomy" id="2812662"/>
    <lineage>
        <taxon>Bacteria</taxon>
        <taxon>Pseudomonadati</taxon>
        <taxon>Pseudomonadota</taxon>
        <taxon>Gammaproteobacteria</taxon>
        <taxon>Enterobacterales</taxon>
        <taxon>Bruguierivoracaceae</taxon>
        <taxon>Sodalis</taxon>
    </lineage>
</organism>
<sequence length="159" mass="17082">MFAMGSGDKSARRQAAFALSGDAEDSAEADGLTLIRFDSDIKKHLRLKHIVIEEQSKCILDQPLITDATNTAAARSLNKKSPFTTVHVLNGALFLKGNANVDAKKTIIHKAGFLGGRGVISGDVNNEGGVISVGYNQDEKINASENNQAVQGSKKMRWK</sequence>
<reference evidence="1 2" key="1">
    <citation type="journal article" date="2021" name="Genome Biol. Evol.">
        <title>The evolution of interdependence in a four-way mealybug symbiosis.</title>
        <authorList>
            <person name="Garber A.I."/>
            <person name="Kupper M."/>
            <person name="Laetsch D.R."/>
            <person name="Weldon S.R."/>
            <person name="Ladinsky M.S."/>
            <person name="Bjorkman P.J."/>
            <person name="McCutcheon J.P."/>
        </authorList>
    </citation>
    <scope>NUCLEOTIDE SEQUENCE [LARGE SCALE GENOMIC DNA]</scope>
    <source>
        <strain evidence="1">SOD</strain>
    </source>
</reference>
<evidence type="ECO:0000313" key="2">
    <source>
        <dbReference type="Proteomes" id="UP000811282"/>
    </source>
</evidence>
<accession>A0ABS5YF82</accession>
<gene>
    <name evidence="1" type="ORF">JZM24_15500</name>
</gene>
<name>A0ABS5YF82_9GAMM</name>
<comment type="caution">
    <text evidence="1">The sequence shown here is derived from an EMBL/GenBank/DDBJ whole genome shotgun (WGS) entry which is preliminary data.</text>
</comment>
<keyword evidence="2" id="KW-1185">Reference proteome</keyword>
<dbReference type="RefSeq" id="WP_215670780.1">
    <property type="nucleotide sequence ID" value="NZ_JAFJYC010000002.1"/>
</dbReference>
<proteinExistence type="predicted"/>
<protein>
    <submittedName>
        <fullName evidence="1">Uncharacterized protein</fullName>
    </submittedName>
</protein>